<sequence>MKREQVTSNEYQAQRRSRHYEVNERERITNIKRSEYFDSAQHGGSRHYEVNNAGKQLAISNYLKVVDEPKMPGVFETMRSEIEKHREENFS</sequence>
<feature type="compositionally biased region" description="Polar residues" evidence="1">
    <location>
        <begin position="1"/>
        <end position="14"/>
    </location>
</feature>
<evidence type="ECO:0000256" key="1">
    <source>
        <dbReference type="SAM" id="MobiDB-lite"/>
    </source>
</evidence>
<gene>
    <name evidence="2" type="ORF">IPP15_17350</name>
</gene>
<dbReference type="EMBL" id="JADKGY010000029">
    <property type="protein sequence ID" value="MBK9984107.1"/>
    <property type="molecule type" value="Genomic_DNA"/>
</dbReference>
<dbReference type="Proteomes" id="UP000808337">
    <property type="component" value="Unassembled WGS sequence"/>
</dbReference>
<comment type="caution">
    <text evidence="2">The sequence shown here is derived from an EMBL/GenBank/DDBJ whole genome shotgun (WGS) entry which is preliminary data.</text>
</comment>
<organism evidence="2 3">
    <name type="scientific">Candidatus Opimibacter skivensis</name>
    <dbReference type="NCBI Taxonomy" id="2982028"/>
    <lineage>
        <taxon>Bacteria</taxon>
        <taxon>Pseudomonadati</taxon>
        <taxon>Bacteroidota</taxon>
        <taxon>Saprospiria</taxon>
        <taxon>Saprospirales</taxon>
        <taxon>Saprospiraceae</taxon>
        <taxon>Candidatus Opimibacter</taxon>
    </lineage>
</organism>
<protein>
    <submittedName>
        <fullName evidence="2">Uncharacterized protein</fullName>
    </submittedName>
</protein>
<evidence type="ECO:0000313" key="3">
    <source>
        <dbReference type="Proteomes" id="UP000808337"/>
    </source>
</evidence>
<accession>A0A9D7SVY4</accession>
<name>A0A9D7SVY4_9BACT</name>
<reference evidence="2 3" key="1">
    <citation type="submission" date="2020-10" db="EMBL/GenBank/DDBJ databases">
        <title>Connecting structure to function with the recovery of over 1000 high-quality activated sludge metagenome-assembled genomes encoding full-length rRNA genes using long-read sequencing.</title>
        <authorList>
            <person name="Singleton C.M."/>
            <person name="Petriglieri F."/>
            <person name="Kristensen J.M."/>
            <person name="Kirkegaard R.H."/>
            <person name="Michaelsen T.Y."/>
            <person name="Andersen M.H."/>
            <person name="Karst S.M."/>
            <person name="Dueholm M.S."/>
            <person name="Nielsen P.H."/>
            <person name="Albertsen M."/>
        </authorList>
    </citation>
    <scope>NUCLEOTIDE SEQUENCE [LARGE SCALE GENOMIC DNA]</scope>
    <source>
        <strain evidence="2">Ribe_18-Q3-R11-54_MAXAC.273</strain>
    </source>
</reference>
<proteinExistence type="predicted"/>
<dbReference type="AlphaFoldDB" id="A0A9D7SVY4"/>
<feature type="region of interest" description="Disordered" evidence="1">
    <location>
        <begin position="1"/>
        <end position="24"/>
    </location>
</feature>
<evidence type="ECO:0000313" key="2">
    <source>
        <dbReference type="EMBL" id="MBK9984107.1"/>
    </source>
</evidence>